<feature type="region of interest" description="Disordered" evidence="1">
    <location>
        <begin position="154"/>
        <end position="185"/>
    </location>
</feature>
<feature type="compositionally biased region" description="Low complexity" evidence="1">
    <location>
        <begin position="154"/>
        <end position="175"/>
    </location>
</feature>
<reference evidence="2" key="1">
    <citation type="journal article" date="2023" name="Insect Mol. Biol.">
        <title>Genome sequencing provides insights into the evolution of gene families encoding plant cell wall-degrading enzymes in longhorned beetles.</title>
        <authorList>
            <person name="Shin N.R."/>
            <person name="Okamura Y."/>
            <person name="Kirsch R."/>
            <person name="Pauchet Y."/>
        </authorList>
    </citation>
    <scope>NUCLEOTIDE SEQUENCE</scope>
    <source>
        <strain evidence="2">RBIC_L_NR</strain>
    </source>
</reference>
<dbReference type="EMBL" id="JANEYF010005422">
    <property type="protein sequence ID" value="KAJ8928258.1"/>
    <property type="molecule type" value="Genomic_DNA"/>
</dbReference>
<feature type="non-terminal residue" evidence="2">
    <location>
        <position position="1"/>
    </location>
</feature>
<keyword evidence="3" id="KW-1185">Reference proteome</keyword>
<dbReference type="AlphaFoldDB" id="A0AAV8WP75"/>
<protein>
    <submittedName>
        <fullName evidence="2">Uncharacterized protein</fullName>
    </submittedName>
</protein>
<accession>A0AAV8WP75</accession>
<name>A0AAV8WP75_9CUCU</name>
<dbReference type="Proteomes" id="UP001162156">
    <property type="component" value="Unassembled WGS sequence"/>
</dbReference>
<evidence type="ECO:0000313" key="3">
    <source>
        <dbReference type="Proteomes" id="UP001162156"/>
    </source>
</evidence>
<proteinExistence type="predicted"/>
<evidence type="ECO:0000256" key="1">
    <source>
        <dbReference type="SAM" id="MobiDB-lite"/>
    </source>
</evidence>
<feature type="region of interest" description="Disordered" evidence="1">
    <location>
        <begin position="1"/>
        <end position="22"/>
    </location>
</feature>
<feature type="compositionally biased region" description="Polar residues" evidence="1">
    <location>
        <begin position="1"/>
        <end position="15"/>
    </location>
</feature>
<gene>
    <name evidence="2" type="ORF">NQ314_019209</name>
</gene>
<organism evidence="2 3">
    <name type="scientific">Rhamnusium bicolor</name>
    <dbReference type="NCBI Taxonomy" id="1586634"/>
    <lineage>
        <taxon>Eukaryota</taxon>
        <taxon>Metazoa</taxon>
        <taxon>Ecdysozoa</taxon>
        <taxon>Arthropoda</taxon>
        <taxon>Hexapoda</taxon>
        <taxon>Insecta</taxon>
        <taxon>Pterygota</taxon>
        <taxon>Neoptera</taxon>
        <taxon>Endopterygota</taxon>
        <taxon>Coleoptera</taxon>
        <taxon>Polyphaga</taxon>
        <taxon>Cucujiformia</taxon>
        <taxon>Chrysomeloidea</taxon>
        <taxon>Cerambycidae</taxon>
        <taxon>Lepturinae</taxon>
        <taxon>Rhagiini</taxon>
        <taxon>Rhamnusium</taxon>
    </lineage>
</organism>
<comment type="caution">
    <text evidence="2">The sequence shown here is derived from an EMBL/GenBank/DDBJ whole genome shotgun (WGS) entry which is preliminary data.</text>
</comment>
<feature type="non-terminal residue" evidence="2">
    <location>
        <position position="250"/>
    </location>
</feature>
<evidence type="ECO:0000313" key="2">
    <source>
        <dbReference type="EMBL" id="KAJ8928258.1"/>
    </source>
</evidence>
<sequence>VEKANQQVITRSRTGNLPPAKPIVESTDVKVAVTGKASAEEIKEKMEQQLRLQRAAHQQKRALEVKNVEHDFTSVTTTADGQMKIVKNVVVPNQSVVSGKNTLTSLLTSNSTKLAGRRILMTKGPDGTTRVITGTANILPKNLQTTQQTLIKTQTTSGQQTQQVQAQQPTTSATPTNPPTKDTPQRVQIMRTPDGRITVKGLLPGQQLVQYPDGKLQVLTTAQLQSSGLTTTKTPISTTTVPKAIIKQAV</sequence>